<keyword evidence="4" id="KW-0378">Hydrolase</keyword>
<name>A0AA37W0L5_9GAMM</name>
<dbReference type="NCBIfam" id="TIGR00644">
    <property type="entry name" value="recJ"/>
    <property type="match status" value="1"/>
</dbReference>
<feature type="domain" description="DDH" evidence="7">
    <location>
        <begin position="71"/>
        <end position="229"/>
    </location>
</feature>
<keyword evidence="6" id="KW-0175">Coiled coil</keyword>
<protein>
    <recommendedName>
        <fullName evidence="2">Single-stranded-DNA-specific exonuclease RecJ</fullName>
    </recommendedName>
</protein>
<keyword evidence="11" id="KW-1185">Reference proteome</keyword>
<evidence type="ECO:0000256" key="1">
    <source>
        <dbReference type="ARBA" id="ARBA00005915"/>
    </source>
</evidence>
<accession>A0AA37W0L5</accession>
<sequence>MSQIQAIRRRPWVDDGHLSHPIPLIRQLYARRGVSSEDESLTLQRLIPPQSMLGLDKAARRMADALQAGESILVVGDFDADGATSTAICLLGLQRMGATKVDFLIPNRFDYGYGLSPPLVQLAASRGAQVLLTVDNGISSIDGVTLANELGLDVVVTDHHLPGEHLPEAHAIVNPNQPGCQFASKALAGCGVAFYLMSAIRAELKGRGWFDTRPVPNLGELLDIVALGTVADLVPLDGNNRILVQAGLKRVRSGQTRPGIQALLEIGKRRLPRVVASDFAFAVAPRLNAAGRLDDMALGVELLLCDDPNQAQRMAQQLDLLNQERRELEAEMQQDALAHLQAIEFGGELPWGFALFDDNWHQGVIGILASRLKERYHRPVIAFADGGDGQIKGSARSIPGLHMRDLLERINALHPGMLIKFGGHAMAAGLTIKRSDFEAFEQAYQDNIKASIDASVLEGELLSDGELSAAELNLDNAQALRDAGPWGQGFDEPLFDGEFFITQQRIVGEKHLKLQLLTQCGSQELDAICFNVDLERWPDANVSKVQLAYKLDVNEFRGHQNVQLLVQQIQAC</sequence>
<dbReference type="Proteomes" id="UP001161422">
    <property type="component" value="Unassembled WGS sequence"/>
</dbReference>
<keyword evidence="5 10" id="KW-0269">Exonuclease</keyword>
<comment type="similarity">
    <text evidence="1">Belongs to the RecJ family.</text>
</comment>
<dbReference type="InterPro" id="IPR041122">
    <property type="entry name" value="RecJ_OB"/>
</dbReference>
<evidence type="ECO:0000256" key="5">
    <source>
        <dbReference type="ARBA" id="ARBA00022839"/>
    </source>
</evidence>
<comment type="caution">
    <text evidence="10">The sequence shown here is derived from an EMBL/GenBank/DDBJ whole genome shotgun (WGS) entry which is preliminary data.</text>
</comment>
<dbReference type="Gene3D" id="3.10.310.30">
    <property type="match status" value="1"/>
</dbReference>
<dbReference type="SUPFAM" id="SSF64182">
    <property type="entry name" value="DHH phosphoesterases"/>
    <property type="match status" value="1"/>
</dbReference>
<evidence type="ECO:0000256" key="2">
    <source>
        <dbReference type="ARBA" id="ARBA00019841"/>
    </source>
</evidence>
<evidence type="ECO:0000313" key="11">
    <source>
        <dbReference type="Proteomes" id="UP001161422"/>
    </source>
</evidence>
<proteinExistence type="inferred from homology"/>
<dbReference type="Pfam" id="PF17768">
    <property type="entry name" value="RecJ_OB"/>
    <property type="match status" value="1"/>
</dbReference>
<evidence type="ECO:0000256" key="3">
    <source>
        <dbReference type="ARBA" id="ARBA00022722"/>
    </source>
</evidence>
<dbReference type="InterPro" id="IPR051673">
    <property type="entry name" value="SSDNA_exonuclease_RecJ"/>
</dbReference>
<dbReference type="PANTHER" id="PTHR30255">
    <property type="entry name" value="SINGLE-STRANDED-DNA-SPECIFIC EXONUCLEASE RECJ"/>
    <property type="match status" value="1"/>
</dbReference>
<feature type="domain" description="RecJ OB" evidence="9">
    <location>
        <begin position="464"/>
        <end position="567"/>
    </location>
</feature>
<gene>
    <name evidence="10" type="primary">recJ</name>
    <name evidence="10" type="ORF">GCM10007895_08540</name>
</gene>
<evidence type="ECO:0000256" key="6">
    <source>
        <dbReference type="SAM" id="Coils"/>
    </source>
</evidence>
<evidence type="ECO:0000259" key="9">
    <source>
        <dbReference type="Pfam" id="PF17768"/>
    </source>
</evidence>
<evidence type="ECO:0000313" key="10">
    <source>
        <dbReference type="EMBL" id="GLP95548.1"/>
    </source>
</evidence>
<dbReference type="GO" id="GO:0003676">
    <property type="term" value="F:nucleic acid binding"/>
    <property type="evidence" value="ECO:0007669"/>
    <property type="project" value="InterPro"/>
</dbReference>
<evidence type="ECO:0000256" key="4">
    <source>
        <dbReference type="ARBA" id="ARBA00022801"/>
    </source>
</evidence>
<dbReference type="Pfam" id="PF02272">
    <property type="entry name" value="DHHA1"/>
    <property type="match status" value="1"/>
</dbReference>
<dbReference type="InterPro" id="IPR004610">
    <property type="entry name" value="RecJ"/>
</dbReference>
<dbReference type="RefSeq" id="WP_425439843.1">
    <property type="nucleotide sequence ID" value="NZ_BSNC01000003.1"/>
</dbReference>
<dbReference type="Pfam" id="PF01368">
    <property type="entry name" value="DHH"/>
    <property type="match status" value="1"/>
</dbReference>
<dbReference type="InterPro" id="IPR003156">
    <property type="entry name" value="DHHA1_dom"/>
</dbReference>
<organism evidence="10 11">
    <name type="scientific">Paraferrimonas sedimenticola</name>
    <dbReference type="NCBI Taxonomy" id="375674"/>
    <lineage>
        <taxon>Bacteria</taxon>
        <taxon>Pseudomonadati</taxon>
        <taxon>Pseudomonadota</taxon>
        <taxon>Gammaproteobacteria</taxon>
        <taxon>Alteromonadales</taxon>
        <taxon>Ferrimonadaceae</taxon>
        <taxon>Paraferrimonas</taxon>
    </lineage>
</organism>
<feature type="coiled-coil region" evidence="6">
    <location>
        <begin position="311"/>
        <end position="338"/>
    </location>
</feature>
<dbReference type="GO" id="GO:0006310">
    <property type="term" value="P:DNA recombination"/>
    <property type="evidence" value="ECO:0007669"/>
    <property type="project" value="InterPro"/>
</dbReference>
<dbReference type="InterPro" id="IPR038763">
    <property type="entry name" value="DHH_sf"/>
</dbReference>
<reference evidence="10" key="2">
    <citation type="submission" date="2023-01" db="EMBL/GenBank/DDBJ databases">
        <title>Draft genome sequence of Paraferrimonas sedimenticola strain NBRC 101628.</title>
        <authorList>
            <person name="Sun Q."/>
            <person name="Mori K."/>
        </authorList>
    </citation>
    <scope>NUCLEOTIDE SEQUENCE</scope>
    <source>
        <strain evidence="10">NBRC 101628</strain>
    </source>
</reference>
<dbReference type="FunFam" id="3.90.1640.30:FF:000001">
    <property type="entry name" value="Single-stranded-DNA-specific exonuclease RecJ"/>
    <property type="match status" value="1"/>
</dbReference>
<keyword evidence="3" id="KW-0540">Nuclease</keyword>
<evidence type="ECO:0000259" key="7">
    <source>
        <dbReference type="Pfam" id="PF01368"/>
    </source>
</evidence>
<dbReference type="InterPro" id="IPR001667">
    <property type="entry name" value="DDH_dom"/>
</dbReference>
<dbReference type="Gene3D" id="3.90.1640.30">
    <property type="match status" value="1"/>
</dbReference>
<dbReference type="GO" id="GO:0008409">
    <property type="term" value="F:5'-3' exonuclease activity"/>
    <property type="evidence" value="ECO:0007669"/>
    <property type="project" value="InterPro"/>
</dbReference>
<evidence type="ECO:0000259" key="8">
    <source>
        <dbReference type="Pfam" id="PF02272"/>
    </source>
</evidence>
<feature type="domain" description="DHHA1" evidence="8">
    <location>
        <begin position="356"/>
        <end position="449"/>
    </location>
</feature>
<dbReference type="GO" id="GO:0006281">
    <property type="term" value="P:DNA repair"/>
    <property type="evidence" value="ECO:0007669"/>
    <property type="project" value="InterPro"/>
</dbReference>
<dbReference type="AlphaFoldDB" id="A0AA37W0L5"/>
<dbReference type="PANTHER" id="PTHR30255:SF2">
    <property type="entry name" value="SINGLE-STRANDED-DNA-SPECIFIC EXONUCLEASE RECJ"/>
    <property type="match status" value="1"/>
</dbReference>
<reference evidence="10" key="1">
    <citation type="journal article" date="2014" name="Int. J. Syst. Evol. Microbiol.">
        <title>Complete genome sequence of Corynebacterium casei LMG S-19264T (=DSM 44701T), isolated from a smear-ripened cheese.</title>
        <authorList>
            <consortium name="US DOE Joint Genome Institute (JGI-PGF)"/>
            <person name="Walter F."/>
            <person name="Albersmeier A."/>
            <person name="Kalinowski J."/>
            <person name="Ruckert C."/>
        </authorList>
    </citation>
    <scope>NUCLEOTIDE SEQUENCE</scope>
    <source>
        <strain evidence="10">NBRC 101628</strain>
    </source>
</reference>
<dbReference type="EMBL" id="BSNC01000003">
    <property type="protein sequence ID" value="GLP95548.1"/>
    <property type="molecule type" value="Genomic_DNA"/>
</dbReference>